<sequence>MASGYEVDKSLYLNLIPEFDGSHQQGLELSEDLLLIGHFIFATHRCQMKRHAEFWTATKKDDNLTALDQENMVGERSPIDKHRDVEVGSFLLDFQVQWVAFAANSGRAFARAPKLSIDRVLLTKHSVVNYIFP</sequence>
<protein>
    <submittedName>
        <fullName evidence="1">Uncharacterized protein</fullName>
    </submittedName>
</protein>
<dbReference type="EMBL" id="JYDO01000064">
    <property type="protein sequence ID" value="KRZ73414.1"/>
    <property type="molecule type" value="Genomic_DNA"/>
</dbReference>
<gene>
    <name evidence="1" type="ORF">T10_10650</name>
</gene>
<organism evidence="1 2">
    <name type="scientific">Trichinella papuae</name>
    <dbReference type="NCBI Taxonomy" id="268474"/>
    <lineage>
        <taxon>Eukaryota</taxon>
        <taxon>Metazoa</taxon>
        <taxon>Ecdysozoa</taxon>
        <taxon>Nematoda</taxon>
        <taxon>Enoplea</taxon>
        <taxon>Dorylaimia</taxon>
        <taxon>Trichinellida</taxon>
        <taxon>Trichinellidae</taxon>
        <taxon>Trichinella</taxon>
    </lineage>
</organism>
<dbReference type="Proteomes" id="UP000054843">
    <property type="component" value="Unassembled WGS sequence"/>
</dbReference>
<reference evidence="1 2" key="1">
    <citation type="submission" date="2015-01" db="EMBL/GenBank/DDBJ databases">
        <title>Evolution of Trichinella species and genotypes.</title>
        <authorList>
            <person name="Korhonen P.K."/>
            <person name="Edoardo P."/>
            <person name="Giuseppe L.R."/>
            <person name="Gasser R.B."/>
        </authorList>
    </citation>
    <scope>NUCLEOTIDE SEQUENCE [LARGE SCALE GENOMIC DNA]</scope>
    <source>
        <strain evidence="1">ISS1980</strain>
    </source>
</reference>
<name>A0A0V1MNQ0_9BILA</name>
<proteinExistence type="predicted"/>
<dbReference type="AlphaFoldDB" id="A0A0V1MNQ0"/>
<evidence type="ECO:0000313" key="1">
    <source>
        <dbReference type="EMBL" id="KRZ73414.1"/>
    </source>
</evidence>
<keyword evidence="2" id="KW-1185">Reference proteome</keyword>
<comment type="caution">
    <text evidence="1">The sequence shown here is derived from an EMBL/GenBank/DDBJ whole genome shotgun (WGS) entry which is preliminary data.</text>
</comment>
<accession>A0A0V1MNQ0</accession>
<evidence type="ECO:0000313" key="2">
    <source>
        <dbReference type="Proteomes" id="UP000054843"/>
    </source>
</evidence>